<accession>A0AB74H2M0</accession>
<protein>
    <submittedName>
        <fullName evidence="1">Response regulator</fullName>
    </submittedName>
</protein>
<organism evidence="1 2">
    <name type="scientific">Streptococcus agalactiae</name>
    <dbReference type="NCBI Taxonomy" id="1311"/>
    <lineage>
        <taxon>Bacteria</taxon>
        <taxon>Bacillati</taxon>
        <taxon>Bacillota</taxon>
        <taxon>Bacilli</taxon>
        <taxon>Lactobacillales</taxon>
        <taxon>Streptococcaceae</taxon>
        <taxon>Streptococcus</taxon>
    </lineage>
</organism>
<comment type="caution">
    <text evidence="1">The sequence shown here is derived from an EMBL/GenBank/DDBJ whole genome shotgun (WGS) entry which is preliminary data.</text>
</comment>
<proteinExistence type="predicted"/>
<dbReference type="Proteomes" id="UP000255140">
    <property type="component" value="Unassembled WGS sequence"/>
</dbReference>
<dbReference type="Gene3D" id="3.40.50.2300">
    <property type="match status" value="1"/>
</dbReference>
<evidence type="ECO:0000313" key="2">
    <source>
        <dbReference type="Proteomes" id="UP000255140"/>
    </source>
</evidence>
<dbReference type="EMBL" id="UHEW01000005">
    <property type="protein sequence ID" value="SUN27772.1"/>
    <property type="molecule type" value="Genomic_DNA"/>
</dbReference>
<sequence>MNIFILEDDFVQQAHLEKIIKEIRVQYNLHFKTVETFAKPVQLLESIYE</sequence>
<reference evidence="1 2" key="1">
    <citation type="submission" date="2018-06" db="EMBL/GenBank/DDBJ databases">
        <authorList>
            <consortium name="Pathogen Informatics"/>
            <person name="Doyle S."/>
        </authorList>
    </citation>
    <scope>NUCLEOTIDE SEQUENCE [LARGE SCALE GENOMIC DNA]</scope>
    <source>
        <strain evidence="1 2">NCTC9828</strain>
    </source>
</reference>
<gene>
    <name evidence="1" type="ORF">NCTC9828_00504</name>
</gene>
<dbReference type="AlphaFoldDB" id="A0AB74H2M0"/>
<name>A0AB74H2M0_STRAG</name>
<evidence type="ECO:0000313" key="1">
    <source>
        <dbReference type="EMBL" id="SUN27772.1"/>
    </source>
</evidence>